<dbReference type="PANTHER" id="PTHR10161">
    <property type="entry name" value="TARTRATE-RESISTANT ACID PHOSPHATASE TYPE 5"/>
    <property type="match status" value="1"/>
</dbReference>
<dbReference type="InterPro" id="IPR051558">
    <property type="entry name" value="Metallophosphoesterase_PAP"/>
</dbReference>
<evidence type="ECO:0000256" key="3">
    <source>
        <dbReference type="SAM" id="SignalP"/>
    </source>
</evidence>
<dbReference type="Proteomes" id="UP001211711">
    <property type="component" value="Unassembled WGS sequence"/>
</dbReference>
<dbReference type="Pfam" id="PF00149">
    <property type="entry name" value="Metallophos"/>
    <property type="match status" value="1"/>
</dbReference>
<feature type="chain" id="PRO_5046311868" evidence="3">
    <location>
        <begin position="24"/>
        <end position="302"/>
    </location>
</feature>
<evidence type="ECO:0000259" key="4">
    <source>
        <dbReference type="Pfam" id="PF00149"/>
    </source>
</evidence>
<evidence type="ECO:0000256" key="1">
    <source>
        <dbReference type="ARBA" id="ARBA00022729"/>
    </source>
</evidence>
<dbReference type="SUPFAM" id="SSF56300">
    <property type="entry name" value="Metallo-dependent phosphatases"/>
    <property type="match status" value="1"/>
</dbReference>
<keyword evidence="6" id="KW-1185">Reference proteome</keyword>
<name>A0ABT4ZLD7_9CYAN</name>
<evidence type="ECO:0000313" key="5">
    <source>
        <dbReference type="EMBL" id="MDB9440134.1"/>
    </source>
</evidence>
<dbReference type="PANTHER" id="PTHR10161:SF14">
    <property type="entry name" value="TARTRATE-RESISTANT ACID PHOSPHATASE TYPE 5"/>
    <property type="match status" value="1"/>
</dbReference>
<protein>
    <submittedName>
        <fullName evidence="5">Metallophosphoesterase</fullName>
    </submittedName>
</protein>
<evidence type="ECO:0000313" key="6">
    <source>
        <dbReference type="Proteomes" id="UP001211711"/>
    </source>
</evidence>
<gene>
    <name evidence="5" type="ORF">PN497_01895</name>
</gene>
<comment type="caution">
    <text evidence="5">The sequence shown here is derived from an EMBL/GenBank/DDBJ whole genome shotgun (WGS) entry which is preliminary data.</text>
</comment>
<feature type="domain" description="Calcineurin-like phosphoesterase" evidence="4">
    <location>
        <begin position="52"/>
        <end position="232"/>
    </location>
</feature>
<reference evidence="5 6" key="1">
    <citation type="submission" date="2023-01" db="EMBL/GenBank/DDBJ databases">
        <title>Genomes from the Australian National Cyanobacteria Reference Collection.</title>
        <authorList>
            <person name="Willis A."/>
            <person name="Lee E.M.F."/>
        </authorList>
    </citation>
    <scope>NUCLEOTIDE SEQUENCE [LARGE SCALE GENOMIC DNA]</scope>
    <source>
        <strain evidence="5 6">CS-549</strain>
    </source>
</reference>
<dbReference type="InterPro" id="IPR029052">
    <property type="entry name" value="Metallo-depent_PP-like"/>
</dbReference>
<dbReference type="InterPro" id="IPR004843">
    <property type="entry name" value="Calcineurin-like_PHP"/>
</dbReference>
<keyword evidence="2" id="KW-0378">Hydrolase</keyword>
<accession>A0ABT4ZLD7</accession>
<feature type="signal peptide" evidence="3">
    <location>
        <begin position="1"/>
        <end position="23"/>
    </location>
</feature>
<organism evidence="5 6">
    <name type="scientific">Sphaerospermopsis kisseleviana CS-549</name>
    <dbReference type="NCBI Taxonomy" id="3021783"/>
    <lineage>
        <taxon>Bacteria</taxon>
        <taxon>Bacillati</taxon>
        <taxon>Cyanobacteriota</taxon>
        <taxon>Cyanophyceae</taxon>
        <taxon>Nostocales</taxon>
        <taxon>Aphanizomenonaceae</taxon>
        <taxon>Sphaerospermopsis</taxon>
        <taxon>Sphaerospermopsis kisseleviana</taxon>
    </lineage>
</organism>
<dbReference type="Gene3D" id="3.60.21.10">
    <property type="match status" value="1"/>
</dbReference>
<evidence type="ECO:0000256" key="2">
    <source>
        <dbReference type="ARBA" id="ARBA00022801"/>
    </source>
</evidence>
<dbReference type="EMBL" id="JAQMTI010000026">
    <property type="protein sequence ID" value="MDB9440134.1"/>
    <property type="molecule type" value="Genomic_DNA"/>
</dbReference>
<proteinExistence type="predicted"/>
<sequence>MNMKRRKFLVLGGLSGLVSGLFAGNFFDKNSKNSVVETAIAANSHPQDLLLRFVSVADTGTGAKGQYAVARAMNFYHQKNPYDLVILAGDNIYNNGEIEKIGVVFERPYQPLLKKGVKFYACLGNHDIRTDNGVEQVNYPGFNMQGRYYTFMRDNVQFFALDTNGNADWKNQLIWLEKELSLSKAAWKIVFGHHPIYASGVYGSNANFIKVFTPLFKKYGVQLYINGHEHHYERTRSINGTTYLICGAGAGNRSVGRSEWTEYSTSNLSFAAYDVYADRIEVSGIGTNNRVFDRGLIGVKGV</sequence>
<keyword evidence="1 3" id="KW-0732">Signal</keyword>